<reference evidence="1 2" key="1">
    <citation type="submission" date="2015-02" db="EMBL/GenBank/DDBJ databases">
        <authorList>
            <person name="Ju K.-S."/>
            <person name="Doroghazi J.R."/>
            <person name="Metcalf W."/>
        </authorList>
    </citation>
    <scope>NUCLEOTIDE SEQUENCE [LARGE SCALE GENOMIC DNA]</scope>
    <source>
        <strain evidence="1 2">NRRL ISP-5550</strain>
    </source>
</reference>
<gene>
    <name evidence="1" type="ORF">VR44_38385</name>
</gene>
<dbReference type="PATRIC" id="fig|68223.7.peg.5326"/>
<keyword evidence="2" id="KW-1185">Reference proteome</keyword>
<dbReference type="Proteomes" id="UP000033551">
    <property type="component" value="Unassembled WGS sequence"/>
</dbReference>
<evidence type="ECO:0000313" key="1">
    <source>
        <dbReference type="EMBL" id="KJY21093.1"/>
    </source>
</evidence>
<name>A0A0F4II10_9ACTN</name>
<sequence length="173" mass="19063">MNSRTSMAEWLAASHPDPRRVWAEWTEHGIAVIPVGQTFGAVRIPDAVVHAAVESTHPDDIAFALSERLDGPVIHDGRGRNFYPLLRPEDRLDWHTTAPGVEQLTPHTHLGVPAMNRCEYTRETPIYWSVPGTEPSHCHSASVALLIRVGTARLAEVTDQPKTVVGRRDLGSA</sequence>
<organism evidence="1 2">
    <name type="scientific">Streptomyces katrae</name>
    <dbReference type="NCBI Taxonomy" id="68223"/>
    <lineage>
        <taxon>Bacteria</taxon>
        <taxon>Bacillati</taxon>
        <taxon>Actinomycetota</taxon>
        <taxon>Actinomycetes</taxon>
        <taxon>Kitasatosporales</taxon>
        <taxon>Streptomycetaceae</taxon>
        <taxon>Streptomyces</taxon>
    </lineage>
</organism>
<evidence type="ECO:0008006" key="3">
    <source>
        <dbReference type="Google" id="ProtNLM"/>
    </source>
</evidence>
<accession>A0A0F4II10</accession>
<dbReference type="EMBL" id="JZWV01001468">
    <property type="protein sequence ID" value="KJY21093.1"/>
    <property type="molecule type" value="Genomic_DNA"/>
</dbReference>
<dbReference type="RefSeq" id="WP_045952313.1">
    <property type="nucleotide sequence ID" value="NZ_JZWV01001468.1"/>
</dbReference>
<comment type="caution">
    <text evidence="1">The sequence shown here is derived from an EMBL/GenBank/DDBJ whole genome shotgun (WGS) entry which is preliminary data.</text>
</comment>
<evidence type="ECO:0000313" key="2">
    <source>
        <dbReference type="Proteomes" id="UP000033551"/>
    </source>
</evidence>
<protein>
    <recommendedName>
        <fullName evidence="3">DNA primase/polymerase bifunctional N-terminal domain-containing protein</fullName>
    </recommendedName>
</protein>
<dbReference type="OrthoDB" id="4232363at2"/>
<proteinExistence type="predicted"/>
<dbReference type="AlphaFoldDB" id="A0A0F4II10"/>